<evidence type="ECO:0000256" key="2">
    <source>
        <dbReference type="SAM" id="Phobius"/>
    </source>
</evidence>
<proteinExistence type="predicted"/>
<evidence type="ECO:0000313" key="3">
    <source>
        <dbReference type="EMBL" id="KAK2149263.1"/>
    </source>
</evidence>
<feature type="region of interest" description="Disordered" evidence="1">
    <location>
        <begin position="397"/>
        <end position="468"/>
    </location>
</feature>
<feature type="compositionally biased region" description="Basic and acidic residues" evidence="1">
    <location>
        <begin position="329"/>
        <end position="338"/>
    </location>
</feature>
<dbReference type="InterPro" id="IPR043159">
    <property type="entry name" value="Lectin_gal-bd_sf"/>
</dbReference>
<organism evidence="3 4">
    <name type="scientific">Paralvinella palmiformis</name>
    <dbReference type="NCBI Taxonomy" id="53620"/>
    <lineage>
        <taxon>Eukaryota</taxon>
        <taxon>Metazoa</taxon>
        <taxon>Spiralia</taxon>
        <taxon>Lophotrochozoa</taxon>
        <taxon>Annelida</taxon>
        <taxon>Polychaeta</taxon>
        <taxon>Sedentaria</taxon>
        <taxon>Canalipalpata</taxon>
        <taxon>Terebellida</taxon>
        <taxon>Terebelliformia</taxon>
        <taxon>Alvinellidae</taxon>
        <taxon>Paralvinella</taxon>
    </lineage>
</organism>
<accession>A0AAD9JAQ2</accession>
<sequence>MTEALYGRMEIGECVKADLGYMGCQKDVLQLTDRWCSGQRSCDVIVPTKDLDELNPCLGELRTYLRASYRCVKVAFGSKDYCSAHKKVTLHNNRGFLASQVAAQTGCGSVRTPWVIKALPGQTINLTLHDYGIWRLHDEMDSRSSNIQRQAEHVYGYVYETATGTNKTIAESTSRVSHLYLSQSNIVEVHVVVPPGDRHQKHFIIEYESKSAIDMPRHRSHLGHMTEERLPRETLPTTTAVGCADLNPPAHAWYRREGDRAIIGCHSSRQEKTWHLRCKDNSWLGVVGNCSAPEVSITIIIGIAVVFAALVLVIGTLYLRNLRKRKSNYDKRSREPLRKHVSSSRQYREPRETRRTTEPMDDLNRTNKSEAIESAHSRSASDVISVGTGNAYTHIWERPLPDPHGPVVTSDSDYASQSNYSGATRQSKMTGGYDVEESTETVYNPEPEVIKDVGDSTPGRRYFLNNSA</sequence>
<dbReference type="AlphaFoldDB" id="A0AAD9JAQ2"/>
<name>A0AAD9JAQ2_9ANNE</name>
<dbReference type="Proteomes" id="UP001208570">
    <property type="component" value="Unassembled WGS sequence"/>
</dbReference>
<gene>
    <name evidence="3" type="ORF">LSH36_458g02027</name>
</gene>
<evidence type="ECO:0000256" key="1">
    <source>
        <dbReference type="SAM" id="MobiDB-lite"/>
    </source>
</evidence>
<dbReference type="CDD" id="cd22823">
    <property type="entry name" value="Gal_Rha_Lectin"/>
    <property type="match status" value="1"/>
</dbReference>
<dbReference type="PANTHER" id="PTHR46780">
    <property type="entry name" value="PROTEIN EVA-1"/>
    <property type="match status" value="1"/>
</dbReference>
<dbReference type="Gene3D" id="2.60.120.740">
    <property type="match status" value="1"/>
</dbReference>
<keyword evidence="2" id="KW-0472">Membrane</keyword>
<keyword evidence="2" id="KW-0812">Transmembrane</keyword>
<keyword evidence="4" id="KW-1185">Reference proteome</keyword>
<comment type="caution">
    <text evidence="3">The sequence shown here is derived from an EMBL/GenBank/DDBJ whole genome shotgun (WGS) entry which is preliminary data.</text>
</comment>
<feature type="region of interest" description="Disordered" evidence="1">
    <location>
        <begin position="329"/>
        <end position="381"/>
    </location>
</feature>
<evidence type="ECO:0000313" key="4">
    <source>
        <dbReference type="Proteomes" id="UP001208570"/>
    </source>
</evidence>
<evidence type="ECO:0008006" key="5">
    <source>
        <dbReference type="Google" id="ProtNLM"/>
    </source>
</evidence>
<feature type="compositionally biased region" description="Polar residues" evidence="1">
    <location>
        <begin position="409"/>
        <end position="429"/>
    </location>
</feature>
<dbReference type="EMBL" id="JAODUP010000458">
    <property type="protein sequence ID" value="KAK2149263.1"/>
    <property type="molecule type" value="Genomic_DNA"/>
</dbReference>
<protein>
    <recommendedName>
        <fullName evidence="5">SUEL-type lectin domain-containing protein</fullName>
    </recommendedName>
</protein>
<reference evidence="3" key="1">
    <citation type="journal article" date="2023" name="Mol. Biol. Evol.">
        <title>Third-Generation Sequencing Reveals the Adaptive Role of the Epigenome in Three Deep-Sea Polychaetes.</title>
        <authorList>
            <person name="Perez M."/>
            <person name="Aroh O."/>
            <person name="Sun Y."/>
            <person name="Lan Y."/>
            <person name="Juniper S.K."/>
            <person name="Young C.R."/>
            <person name="Angers B."/>
            <person name="Qian P.Y."/>
        </authorList>
    </citation>
    <scope>NUCLEOTIDE SEQUENCE</scope>
    <source>
        <strain evidence="3">P08H-3</strain>
    </source>
</reference>
<keyword evidence="2" id="KW-1133">Transmembrane helix</keyword>
<feature type="compositionally biased region" description="Basic and acidic residues" evidence="1">
    <location>
        <begin position="346"/>
        <end position="376"/>
    </location>
</feature>
<feature type="transmembrane region" description="Helical" evidence="2">
    <location>
        <begin position="297"/>
        <end position="319"/>
    </location>
</feature>